<name>A0AA88WCN1_9ASTE</name>
<sequence>MEIELDAPQLDMFMYNDRVAEGYPVLNIDSVSKVHIDVGLSDDQMEEPDFVEYYNNVWELVMACFNADHMYLSKVCMHLGGLDVMGWALLPNLLVNAPNLEFFEISEGFYNDEECYARFEENMHEVVTVCLSLHLKQFEIWEFGGEEDEVKFVEYLLKNARVLSKIKIYAKLPWEKIFCIWKRLLLFPKSSSLLMDGTSKMKERTHVDDDGVAFSRCCFWAPNTISTPSLRIGFSLVMRKCVTLVPNPQAQVFSDPNVAMDIRKKNLSMIIPHNFAWVNFFFSGFVAAKLPFPLTQRFIFMLQTRY</sequence>
<protein>
    <recommendedName>
        <fullName evidence="5">FBD domain-containing protein</fullName>
    </recommendedName>
</protein>
<proteinExistence type="predicted"/>
<evidence type="ECO:0000313" key="6">
    <source>
        <dbReference type="EMBL" id="KAK3024288.1"/>
    </source>
</evidence>
<evidence type="ECO:0000256" key="1">
    <source>
        <dbReference type="ARBA" id="ARBA00004141"/>
    </source>
</evidence>
<dbReference type="Pfam" id="PF01956">
    <property type="entry name" value="EMC3_TMCO1"/>
    <property type="match status" value="1"/>
</dbReference>
<accession>A0AA88WCN1</accession>
<dbReference type="SMART" id="SM00579">
    <property type="entry name" value="FBD"/>
    <property type="match status" value="1"/>
</dbReference>
<evidence type="ECO:0000313" key="7">
    <source>
        <dbReference type="Proteomes" id="UP001188597"/>
    </source>
</evidence>
<dbReference type="GO" id="GO:0016020">
    <property type="term" value="C:membrane"/>
    <property type="evidence" value="ECO:0007669"/>
    <property type="project" value="UniProtKB-SubCell"/>
</dbReference>
<dbReference type="Proteomes" id="UP001188597">
    <property type="component" value="Unassembled WGS sequence"/>
</dbReference>
<keyword evidence="7" id="KW-1185">Reference proteome</keyword>
<gene>
    <name evidence="6" type="ORF">RJ639_043150</name>
</gene>
<keyword evidence="3" id="KW-1133">Transmembrane helix</keyword>
<keyword evidence="2" id="KW-0812">Transmembrane</keyword>
<dbReference type="PANTHER" id="PTHR31900">
    <property type="entry name" value="F-BOX/RNI SUPERFAMILY PROTEIN-RELATED"/>
    <property type="match status" value="1"/>
</dbReference>
<dbReference type="InterPro" id="IPR050232">
    <property type="entry name" value="FBL13/AtMIF1-like"/>
</dbReference>
<dbReference type="PANTHER" id="PTHR31900:SF30">
    <property type="entry name" value="SUPERFAMILY PROTEIN, PUTATIVE-RELATED"/>
    <property type="match status" value="1"/>
</dbReference>
<dbReference type="InterPro" id="IPR002809">
    <property type="entry name" value="EMC3/TMCO1"/>
</dbReference>
<organism evidence="6 7">
    <name type="scientific">Escallonia herrerae</name>
    <dbReference type="NCBI Taxonomy" id="1293975"/>
    <lineage>
        <taxon>Eukaryota</taxon>
        <taxon>Viridiplantae</taxon>
        <taxon>Streptophyta</taxon>
        <taxon>Embryophyta</taxon>
        <taxon>Tracheophyta</taxon>
        <taxon>Spermatophyta</taxon>
        <taxon>Magnoliopsida</taxon>
        <taxon>eudicotyledons</taxon>
        <taxon>Gunneridae</taxon>
        <taxon>Pentapetalae</taxon>
        <taxon>asterids</taxon>
        <taxon>campanulids</taxon>
        <taxon>Escalloniales</taxon>
        <taxon>Escalloniaceae</taxon>
        <taxon>Escallonia</taxon>
    </lineage>
</organism>
<evidence type="ECO:0000256" key="4">
    <source>
        <dbReference type="ARBA" id="ARBA00023136"/>
    </source>
</evidence>
<dbReference type="EMBL" id="JAVXUP010000608">
    <property type="protein sequence ID" value="KAK3024288.1"/>
    <property type="molecule type" value="Genomic_DNA"/>
</dbReference>
<reference evidence="6" key="1">
    <citation type="submission" date="2022-12" db="EMBL/GenBank/DDBJ databases">
        <title>Draft genome assemblies for two species of Escallonia (Escalloniales).</title>
        <authorList>
            <person name="Chanderbali A."/>
            <person name="Dervinis C."/>
            <person name="Anghel I."/>
            <person name="Soltis D."/>
            <person name="Soltis P."/>
            <person name="Zapata F."/>
        </authorList>
    </citation>
    <scope>NUCLEOTIDE SEQUENCE</scope>
    <source>
        <strain evidence="6">UCBG64.0493</strain>
        <tissue evidence="6">Leaf</tissue>
    </source>
</reference>
<comment type="caution">
    <text evidence="6">The sequence shown here is derived from an EMBL/GenBank/DDBJ whole genome shotgun (WGS) entry which is preliminary data.</text>
</comment>
<evidence type="ECO:0000259" key="5">
    <source>
        <dbReference type="SMART" id="SM00579"/>
    </source>
</evidence>
<dbReference type="InterPro" id="IPR006566">
    <property type="entry name" value="FBD"/>
</dbReference>
<comment type="subcellular location">
    <subcellularLocation>
        <location evidence="1">Membrane</location>
        <topology evidence="1">Multi-pass membrane protein</topology>
    </subcellularLocation>
</comment>
<feature type="domain" description="FBD" evidence="5">
    <location>
        <begin position="129"/>
        <end position="196"/>
    </location>
</feature>
<keyword evidence="4" id="KW-0472">Membrane</keyword>
<dbReference type="Pfam" id="PF08387">
    <property type="entry name" value="FBD"/>
    <property type="match status" value="1"/>
</dbReference>
<dbReference type="AlphaFoldDB" id="A0AA88WCN1"/>
<evidence type="ECO:0000256" key="2">
    <source>
        <dbReference type="ARBA" id="ARBA00022692"/>
    </source>
</evidence>
<evidence type="ECO:0000256" key="3">
    <source>
        <dbReference type="ARBA" id="ARBA00022989"/>
    </source>
</evidence>